<name>A0ABD5PH08_9EURY</name>
<sequence>MTDEDTTESTEEPNDPESNRDEGEDGNGAESENGAEHAPDTDEAPDADEVVEDAAEVAEDAADAAVAEAAEAAKGAAEVTEAVPVGRIQELAETAEERLDAFVEAEKQGEADKGLLEELWDVAEEAEALLATVEESAVHEVVDEDAGMEEFGEYVEANKEMAGLPSTVDEAEHEVAVAYRELLDLVELSEVWDAVDIREFLRNKRDLDEELDDVTDYFGGDGWVGDDDGGWVGDDDEGVFETDDDTRVDPQLDPDLGELGGSEGQQAAIQAKVNDAVEEFRGSILDAHERLKEVVEKNRERTRQAGQPDSRNPTAVSTMPPSASRTDLKGGTRHSTVPSETLHSSAPNHGRIYGSRFDRARKRRDEEDDDE</sequence>
<feature type="compositionally biased region" description="Polar residues" evidence="1">
    <location>
        <begin position="304"/>
        <end position="325"/>
    </location>
</feature>
<feature type="compositionally biased region" description="Acidic residues" evidence="1">
    <location>
        <begin position="41"/>
        <end position="62"/>
    </location>
</feature>
<protein>
    <submittedName>
        <fullName evidence="2">Uncharacterized protein</fullName>
    </submittedName>
</protein>
<evidence type="ECO:0000313" key="2">
    <source>
        <dbReference type="EMBL" id="MFC4360142.1"/>
    </source>
</evidence>
<proteinExistence type="predicted"/>
<feature type="region of interest" description="Disordered" evidence="1">
    <location>
        <begin position="1"/>
        <end position="66"/>
    </location>
</feature>
<feature type="compositionally biased region" description="Polar residues" evidence="1">
    <location>
        <begin position="333"/>
        <end position="347"/>
    </location>
</feature>
<feature type="compositionally biased region" description="Acidic residues" evidence="1">
    <location>
        <begin position="234"/>
        <end position="244"/>
    </location>
</feature>
<keyword evidence="3" id="KW-1185">Reference proteome</keyword>
<feature type="compositionally biased region" description="Acidic residues" evidence="1">
    <location>
        <begin position="1"/>
        <end position="15"/>
    </location>
</feature>
<comment type="caution">
    <text evidence="2">The sequence shown here is derived from an EMBL/GenBank/DDBJ whole genome shotgun (WGS) entry which is preliminary data.</text>
</comment>
<evidence type="ECO:0000313" key="3">
    <source>
        <dbReference type="Proteomes" id="UP001595921"/>
    </source>
</evidence>
<feature type="region of interest" description="Disordered" evidence="1">
    <location>
        <begin position="234"/>
        <end position="271"/>
    </location>
</feature>
<evidence type="ECO:0000256" key="1">
    <source>
        <dbReference type="SAM" id="MobiDB-lite"/>
    </source>
</evidence>
<organism evidence="2 3">
    <name type="scientific">Halobium salinum</name>
    <dbReference type="NCBI Taxonomy" id="1364940"/>
    <lineage>
        <taxon>Archaea</taxon>
        <taxon>Methanobacteriati</taxon>
        <taxon>Methanobacteriota</taxon>
        <taxon>Stenosarchaea group</taxon>
        <taxon>Halobacteria</taxon>
        <taxon>Halobacteriales</taxon>
        <taxon>Haloferacaceae</taxon>
        <taxon>Halobium</taxon>
    </lineage>
</organism>
<feature type="region of interest" description="Disordered" evidence="1">
    <location>
        <begin position="297"/>
        <end position="371"/>
    </location>
</feature>
<reference evidence="2 3" key="1">
    <citation type="journal article" date="2019" name="Int. J. Syst. Evol. Microbiol.">
        <title>The Global Catalogue of Microorganisms (GCM) 10K type strain sequencing project: providing services to taxonomists for standard genome sequencing and annotation.</title>
        <authorList>
            <consortium name="The Broad Institute Genomics Platform"/>
            <consortium name="The Broad Institute Genome Sequencing Center for Infectious Disease"/>
            <person name="Wu L."/>
            <person name="Ma J."/>
        </authorList>
    </citation>
    <scope>NUCLEOTIDE SEQUENCE [LARGE SCALE GENOMIC DNA]</scope>
    <source>
        <strain evidence="2 3">CGMCC 1.12553</strain>
    </source>
</reference>
<dbReference type="RefSeq" id="WP_267623164.1">
    <property type="nucleotide sequence ID" value="NZ_JAODIW010000008.1"/>
</dbReference>
<accession>A0ABD5PH08</accession>
<gene>
    <name evidence="2" type="ORF">ACFO0N_19510</name>
</gene>
<dbReference type="EMBL" id="JBHSDS010000010">
    <property type="protein sequence ID" value="MFC4360142.1"/>
    <property type="molecule type" value="Genomic_DNA"/>
</dbReference>
<dbReference type="AlphaFoldDB" id="A0ABD5PH08"/>
<dbReference type="Proteomes" id="UP001595921">
    <property type="component" value="Unassembled WGS sequence"/>
</dbReference>